<dbReference type="InterPro" id="IPR013324">
    <property type="entry name" value="RNA_pol_sigma_r3/r4-like"/>
</dbReference>
<dbReference type="Gene3D" id="1.10.10.10">
    <property type="entry name" value="Winged helix-like DNA-binding domain superfamily/Winged helix DNA-binding domain"/>
    <property type="match status" value="1"/>
</dbReference>
<evidence type="ECO:0000313" key="9">
    <source>
        <dbReference type="Proteomes" id="UP001651050"/>
    </source>
</evidence>
<evidence type="ECO:0000313" key="8">
    <source>
        <dbReference type="EMBL" id="MCK9793651.1"/>
    </source>
</evidence>
<comment type="similarity">
    <text evidence="1">Belongs to the sigma-70 factor family. ECF subfamily.</text>
</comment>
<dbReference type="SUPFAM" id="SSF88946">
    <property type="entry name" value="Sigma2 domain of RNA polymerase sigma factors"/>
    <property type="match status" value="1"/>
</dbReference>
<evidence type="ECO:0000259" key="5">
    <source>
        <dbReference type="Pfam" id="PF04542"/>
    </source>
</evidence>
<feature type="domain" description="RNA polymerase sigma-70 region 2" evidence="5">
    <location>
        <begin position="15"/>
        <end position="81"/>
    </location>
</feature>
<keyword evidence="9" id="KW-1185">Reference proteome</keyword>
<organism evidence="8 9">
    <name type="scientific">Isoptericola peretonis</name>
    <dbReference type="NCBI Taxonomy" id="2918523"/>
    <lineage>
        <taxon>Bacteria</taxon>
        <taxon>Bacillati</taxon>
        <taxon>Actinomycetota</taxon>
        <taxon>Actinomycetes</taxon>
        <taxon>Micrococcales</taxon>
        <taxon>Promicromonosporaceae</taxon>
        <taxon>Isoptericola</taxon>
    </lineage>
</organism>
<reference evidence="8 9" key="1">
    <citation type="submission" date="2022-02" db="EMBL/GenBank/DDBJ databases">
        <title>The car tank lid bacteriome: a reservoir of bacteria with potential in bioremediation of fuel.</title>
        <authorList>
            <person name="Vidal-Verdu A."/>
            <person name="Gomez-Martinez D."/>
            <person name="Latorre-Perez A."/>
            <person name="Pereto J."/>
            <person name="Porcar M."/>
        </authorList>
    </citation>
    <scope>NUCLEOTIDE SEQUENCE [LARGE SCALE GENOMIC DNA]</scope>
    <source>
        <strain evidence="8 9">4D.3</strain>
    </source>
</reference>
<dbReference type="Pfam" id="PF04542">
    <property type="entry name" value="Sigma70_r2"/>
    <property type="match status" value="1"/>
</dbReference>
<evidence type="ECO:0000259" key="6">
    <source>
        <dbReference type="Pfam" id="PF08281"/>
    </source>
</evidence>
<comment type="caution">
    <text evidence="8">The sequence shown here is derived from an EMBL/GenBank/DDBJ whole genome shotgun (WGS) entry which is preliminary data.</text>
</comment>
<evidence type="ECO:0000256" key="2">
    <source>
        <dbReference type="ARBA" id="ARBA00023015"/>
    </source>
</evidence>
<name>A0ABT0J2C8_9MICO</name>
<dbReference type="PANTHER" id="PTHR47756">
    <property type="entry name" value="BLL6612 PROTEIN-RELATED"/>
    <property type="match status" value="1"/>
</dbReference>
<dbReference type="Pfam" id="PF08281">
    <property type="entry name" value="Sigma70_r4_2"/>
    <property type="match status" value="1"/>
</dbReference>
<keyword evidence="4" id="KW-0804">Transcription</keyword>
<dbReference type="InterPro" id="IPR007627">
    <property type="entry name" value="RNA_pol_sigma70_r2"/>
</dbReference>
<evidence type="ECO:0000256" key="1">
    <source>
        <dbReference type="ARBA" id="ARBA00010641"/>
    </source>
</evidence>
<dbReference type="InterPro" id="IPR036388">
    <property type="entry name" value="WH-like_DNA-bd_sf"/>
</dbReference>
<evidence type="ECO:0000259" key="7">
    <source>
        <dbReference type="Pfam" id="PF20239"/>
    </source>
</evidence>
<dbReference type="SUPFAM" id="SSF88659">
    <property type="entry name" value="Sigma3 and sigma4 domains of RNA polymerase sigma factors"/>
    <property type="match status" value="1"/>
</dbReference>
<dbReference type="Gene3D" id="1.10.1740.10">
    <property type="match status" value="1"/>
</dbReference>
<evidence type="ECO:0000256" key="4">
    <source>
        <dbReference type="ARBA" id="ARBA00023163"/>
    </source>
</evidence>
<dbReference type="RefSeq" id="WP_416343488.1">
    <property type="nucleotide sequence ID" value="NZ_JALQCY010000002.1"/>
</dbReference>
<feature type="domain" description="DUF6596" evidence="7">
    <location>
        <begin position="172"/>
        <end position="273"/>
    </location>
</feature>
<dbReference type="InterPro" id="IPR013325">
    <property type="entry name" value="RNA_pol_sigma_r2"/>
</dbReference>
<dbReference type="InterPro" id="IPR013249">
    <property type="entry name" value="RNA_pol_sigma70_r4_t2"/>
</dbReference>
<feature type="domain" description="RNA polymerase sigma factor 70 region 4 type 2" evidence="6">
    <location>
        <begin position="112"/>
        <end position="159"/>
    </location>
</feature>
<protein>
    <submittedName>
        <fullName evidence="8">RNA polymerase subunit sigma-24</fullName>
    </submittedName>
</protein>
<dbReference type="Proteomes" id="UP001651050">
    <property type="component" value="Unassembled WGS sequence"/>
</dbReference>
<dbReference type="EMBL" id="JALQCY010000002">
    <property type="protein sequence ID" value="MCK9793651.1"/>
    <property type="molecule type" value="Genomic_DNA"/>
</dbReference>
<dbReference type="Pfam" id="PF20239">
    <property type="entry name" value="DUF6596"/>
    <property type="match status" value="1"/>
</dbReference>
<keyword evidence="3" id="KW-0731">Sigma factor</keyword>
<gene>
    <name evidence="8" type="ORF">M1843_07825</name>
</gene>
<dbReference type="PANTHER" id="PTHR47756:SF2">
    <property type="entry name" value="BLL6612 PROTEIN"/>
    <property type="match status" value="1"/>
</dbReference>
<evidence type="ECO:0000256" key="3">
    <source>
        <dbReference type="ARBA" id="ARBA00023082"/>
    </source>
</evidence>
<dbReference type="InterPro" id="IPR046531">
    <property type="entry name" value="DUF6596"/>
</dbReference>
<accession>A0ABT0J2C8</accession>
<sequence>MTQAGRGLAAGEALRTLGPQVLGVLVRRGADFATAEDAVQEAVLEALRRWDAPGGGTPADPKGWLVTVAWRKFVDARRSASARAQREIRVTLEPPSGPTEQADDTLLLLSRCCHPALTPASSVALTLRAVGGLTTAQIARAFLVPEPTMAQRISRAKRTVTGERFSRAGDVRAVLRVLYLIFNEGFTGTAGDGAGPSAPVDLAEEAIRLARQLVAAVPDDAEAAGLLALMLLHHARRGARTSPSGELVPLDRQDRGRWDTAAIAEGVALVQGALARDRLGPYQAQAAIAALHDDAACADETDWPQILEWYDELARLEPTNPVVALNRAVAVGHVDGPLAGLRLVEALDAGLPRRDATAAYLHERAGNLAEAARLYTVAADAATSTAERTHLTTQAARLYGS</sequence>
<proteinExistence type="inferred from homology"/>
<keyword evidence="2" id="KW-0805">Transcription regulation</keyword>